<gene>
    <name evidence="1" type="ORF">NCTC13652_00300</name>
</gene>
<dbReference type="STRING" id="1122997.GCA_000425285_00767"/>
<evidence type="ECO:0000313" key="2">
    <source>
        <dbReference type="Proteomes" id="UP000277858"/>
    </source>
</evidence>
<proteinExistence type="predicted"/>
<reference evidence="1 2" key="1">
    <citation type="submission" date="2018-12" db="EMBL/GenBank/DDBJ databases">
        <authorList>
            <consortium name="Pathogen Informatics"/>
        </authorList>
    </citation>
    <scope>NUCLEOTIDE SEQUENCE [LARGE SCALE GENOMIC DNA]</scope>
    <source>
        <strain evidence="1 2">NCTC13652</strain>
    </source>
</reference>
<protein>
    <submittedName>
        <fullName evidence="1">Uncharacterized protein</fullName>
    </submittedName>
</protein>
<evidence type="ECO:0000313" key="1">
    <source>
        <dbReference type="EMBL" id="VEI02134.1"/>
    </source>
</evidence>
<accession>A0A3S4YVK7</accession>
<organism evidence="1 2">
    <name type="scientific">Acidipropionibacterium jensenii</name>
    <dbReference type="NCBI Taxonomy" id="1749"/>
    <lineage>
        <taxon>Bacteria</taxon>
        <taxon>Bacillati</taxon>
        <taxon>Actinomycetota</taxon>
        <taxon>Actinomycetes</taxon>
        <taxon>Propionibacteriales</taxon>
        <taxon>Propionibacteriaceae</taxon>
        <taxon>Acidipropionibacterium</taxon>
    </lineage>
</organism>
<name>A0A3S4YVK7_9ACTN</name>
<dbReference type="EMBL" id="LR134473">
    <property type="protein sequence ID" value="VEI02134.1"/>
    <property type="molecule type" value="Genomic_DNA"/>
</dbReference>
<dbReference type="Proteomes" id="UP000277858">
    <property type="component" value="Chromosome"/>
</dbReference>
<keyword evidence="2" id="KW-1185">Reference proteome</keyword>
<dbReference type="AlphaFoldDB" id="A0A3S4YVK7"/>
<sequence>MRPNASVHERVWMVSHWPDEDDARVRTLGIFSSLDTAHAAVKCVLGQPGFTGSPRSDFSLEEHAVDELGYCGVFSSLDGAWTARARLGREPGYATTHLEFGISEYLLNRLHWASGFRTVSVSNTAIPTTAYRAMLLHNNFGPDTRFISNDHYLVPRYHQIPGHNRSSTYCVTRPTTTENAQKELR</sequence>